<feature type="compositionally biased region" description="Basic and acidic residues" evidence="3">
    <location>
        <begin position="924"/>
        <end position="934"/>
    </location>
</feature>
<keyword evidence="4" id="KW-0812">Transmembrane</keyword>
<evidence type="ECO:0000256" key="3">
    <source>
        <dbReference type="SAM" id="MobiDB-lite"/>
    </source>
</evidence>
<dbReference type="InterPro" id="IPR001054">
    <property type="entry name" value="A/G_cyclase"/>
</dbReference>
<feature type="transmembrane region" description="Helical" evidence="4">
    <location>
        <begin position="1660"/>
        <end position="1677"/>
    </location>
</feature>
<dbReference type="OrthoDB" id="194468at2759"/>
<dbReference type="PANTHER" id="PTHR16305:SF28">
    <property type="entry name" value="GUANYLATE CYCLASE DOMAIN-CONTAINING PROTEIN"/>
    <property type="match status" value="1"/>
</dbReference>
<gene>
    <name evidence="6" type="ORF">BCR42DRAFT_345789</name>
</gene>
<feature type="region of interest" description="Disordered" evidence="3">
    <location>
        <begin position="321"/>
        <end position="371"/>
    </location>
</feature>
<dbReference type="Proteomes" id="UP000193560">
    <property type="component" value="Unassembled WGS sequence"/>
</dbReference>
<feature type="compositionally biased region" description="Polar residues" evidence="3">
    <location>
        <begin position="223"/>
        <end position="233"/>
    </location>
</feature>
<dbReference type="SUPFAM" id="SSF55073">
    <property type="entry name" value="Nucleotide cyclase"/>
    <property type="match status" value="2"/>
</dbReference>
<dbReference type="Gene3D" id="3.40.50.300">
    <property type="entry name" value="P-loop containing nucleotide triphosphate hydrolases"/>
    <property type="match status" value="1"/>
</dbReference>
<accession>A0A1X2IRK8</accession>
<protein>
    <recommendedName>
        <fullName evidence="5">Guanylate cyclase domain-containing protein</fullName>
    </recommendedName>
</protein>
<keyword evidence="4" id="KW-1133">Transmembrane helix</keyword>
<evidence type="ECO:0000313" key="7">
    <source>
        <dbReference type="Proteomes" id="UP000193560"/>
    </source>
</evidence>
<dbReference type="SUPFAM" id="SSF52540">
    <property type="entry name" value="P-loop containing nucleoside triphosphate hydrolases"/>
    <property type="match status" value="1"/>
</dbReference>
<dbReference type="Gene3D" id="3.30.70.1230">
    <property type="entry name" value="Nucleotide cyclase"/>
    <property type="match status" value="2"/>
</dbReference>
<evidence type="ECO:0000259" key="5">
    <source>
        <dbReference type="PROSITE" id="PS50125"/>
    </source>
</evidence>
<dbReference type="GO" id="GO:0035556">
    <property type="term" value="P:intracellular signal transduction"/>
    <property type="evidence" value="ECO:0007669"/>
    <property type="project" value="InterPro"/>
</dbReference>
<dbReference type="PROSITE" id="PS50125">
    <property type="entry name" value="GUANYLATE_CYCLASE_2"/>
    <property type="match status" value="1"/>
</dbReference>
<comment type="caution">
    <text evidence="6">The sequence shown here is derived from an EMBL/GenBank/DDBJ whole genome shotgun (WGS) entry which is preliminary data.</text>
</comment>
<keyword evidence="7" id="KW-1185">Reference proteome</keyword>
<evidence type="ECO:0000256" key="2">
    <source>
        <dbReference type="ARBA" id="ARBA00022840"/>
    </source>
</evidence>
<feature type="region of interest" description="Disordered" evidence="3">
    <location>
        <begin position="221"/>
        <end position="242"/>
    </location>
</feature>
<reference evidence="6 7" key="1">
    <citation type="submission" date="2016-07" db="EMBL/GenBank/DDBJ databases">
        <title>Pervasive Adenine N6-methylation of Active Genes in Fungi.</title>
        <authorList>
            <consortium name="DOE Joint Genome Institute"/>
            <person name="Mondo S.J."/>
            <person name="Dannebaum R.O."/>
            <person name="Kuo R.C."/>
            <person name="Labutti K."/>
            <person name="Haridas S."/>
            <person name="Kuo A."/>
            <person name="Salamov A."/>
            <person name="Ahrendt S.R."/>
            <person name="Lipzen A."/>
            <person name="Sullivan W."/>
            <person name="Andreopoulos W.B."/>
            <person name="Clum A."/>
            <person name="Lindquist E."/>
            <person name="Daum C."/>
            <person name="Ramamoorthy G.K."/>
            <person name="Gryganskyi A."/>
            <person name="Culley D."/>
            <person name="Magnuson J.K."/>
            <person name="James T.Y."/>
            <person name="O'Malley M.A."/>
            <person name="Stajich J.E."/>
            <person name="Spatafora J.W."/>
            <person name="Visel A."/>
            <person name="Grigoriev I.V."/>
        </authorList>
    </citation>
    <scope>NUCLEOTIDE SEQUENCE [LARGE SCALE GENOMIC DNA]</scope>
    <source>
        <strain evidence="6 7">NRRL 1336</strain>
    </source>
</reference>
<name>A0A1X2IRK8_9FUNG</name>
<proteinExistence type="predicted"/>
<keyword evidence="2" id="KW-0067">ATP-binding</keyword>
<evidence type="ECO:0000313" key="6">
    <source>
        <dbReference type="EMBL" id="ORZ21135.1"/>
    </source>
</evidence>
<dbReference type="STRING" id="90262.A0A1X2IRK8"/>
<feature type="region of interest" description="Disordered" evidence="3">
    <location>
        <begin position="879"/>
        <end position="934"/>
    </location>
</feature>
<organism evidence="6 7">
    <name type="scientific">Absidia repens</name>
    <dbReference type="NCBI Taxonomy" id="90262"/>
    <lineage>
        <taxon>Eukaryota</taxon>
        <taxon>Fungi</taxon>
        <taxon>Fungi incertae sedis</taxon>
        <taxon>Mucoromycota</taxon>
        <taxon>Mucoromycotina</taxon>
        <taxon>Mucoromycetes</taxon>
        <taxon>Mucorales</taxon>
        <taxon>Cunninghamellaceae</taxon>
        <taxon>Absidia</taxon>
    </lineage>
</organism>
<sequence length="1823" mass="206661">MFNIAPFITKFVRSLHDREENIEIPYSMTQFGVVLMADVVGFSKLTTLATEKGESAPEAISSEIGEYMGECIKIIEFYGGDVVKFLGDALLVSFQPSLTNDRRSSGDSLMDDGPQDISQRQRHVLVRKAIECGLQLLARQSHFRVYLTAEEIIRHRGPGGEIQRHHSEKDPQRRLSMFDSLYEGKTGNGKSNNKKKDNKAVDNGVNEDVLLLDSKKLKKRSNTIRSQLQSSKTAGAGNTYPDEHMWGINPFKKKHYDHLLSKVTNRRRSSNISSQSSNNTDIKSIDLELHIAVSCGNVTNVILGDIDPKGAITEVPLFVPQVPANTGNKSSNTDEGMDKNKDRISDDTTAGEGDDNQGHDGKARPKTTRSGTTSAYDDYFLRYRGRLEYAIGGEAVESLDKALSAAKAGEISITPEAFQVVNQKTMLLPFEMRDGYYVVKGFDFGKSTTLSRNQQQQQLLMAGPGQLNAEYLSDRPGLICQASQLKIEPLVPKTRDTSFLNLTMDPSLQYFKYLNRSSLYRLQHSVEGNFPAQFREATIMFISLGKIHVNQQDGLQKAQKALYLAIRRLVKYEGMLQQFAVDDKGATILGIFGLPPLSHESEAVFAAKAAVKLRDEYRKFLPDFSIALASGGIFNAVLPMDSPYRRDAAIAGDAIIIAVRMLKFSFSKRNIVCDQATKEQIGSQCEFEDFGANSVKGKKEPVQIYGLLNFSSTKNKQVSQLPGSDGFKNFVGYRSELENALGFLDSWLYSPNHHFLAILGHTGSGKTLFCRTLHDQFAQKSNDDFFTCWTSSTEVEKSTKYYTIRNIVISLFELIDSDKVPTNTTIATRPGKNTKDANSTANRLSALSMNQLEKDASTSSGSKKHRSFIDSLNSHHDSSLYYPTNKDTNIQPLDANNSIDTQSDPPSSISNPPQQQQTLHRKERHEQQNIQDRGEETNELVDLILRCLDKCGENVSMLPLFRDLSSDLSDIENNKYTKHIDGRARDILLTGVIGRMIKYLSQFVMVFMICDDMQWTDAPSLSMLQYIHEDCNNVMMLFATRLSKNDNMDFIAEFCGTGTTSQITLTGLGTSDIDKIILQNCGAGVDRVNPAIVHVIQDRTNGNPLYVTNMAIILKDFDHVMVKNGELIPTSNQFDLENFLGNFNYSRVIKMQFDRLNSNYQEFLTVASCLDQYFSIYEVGAAIQPSNTIYHQTDLKVVEKLLKRYDVYNFLTRSNSNDDSGNINRNDKESSAEYSFLHDTIPKTIYELVSYEHRITLHRCLARYYEKLLDVDNQAQILGKVTRHYLQTDDLIKQIYYLQELSTFNMKSYLLPEATSQLERIISILKDNEDMIPEFGWTHLSDIYYRLGVCFTMRTELNEGERCLFMALSCLDKSWPKNKVSFFLQFWMNWFEQYKHRHWLPLLNLTRRRVNPDLGRRVVDIMRQLSNIYVYTGNGRSFAFTSLVGLNACEKLCDTGSNYTLFLSRHSLVCWLDEKRHDSVYYMSMALQNMNQKWHADALTVCAYLYFAAGKFHDARSLTYLAIENTRTFGVVTDCQAFYRAVALVVTTRIFEGVLDDCPDDLALIKLMADTARINRDYEAEIWLAVYNLGNSIVNNTLDDCSAPVLLLETQVGKTTNYNAIAIHGTLLCYYIRKQNYDLAHSHIGSFLEILPSLTVTPNIFPIYGLIFAVMGFYLLLEDKEKHLITLGNKDGYERFHRGVTCINNAFQQVKLWEFAEPSLYLARAFPYISTGRIVEGYMVLRHGFFEMKFINEIKFLKAYYCSILGKYAFTPVDRMEWTEKAALDLDSMGISIEAYCNGDPQNYYCEGKPADYTLSTTDYHAS</sequence>
<dbReference type="GO" id="GO:0004016">
    <property type="term" value="F:adenylate cyclase activity"/>
    <property type="evidence" value="ECO:0007669"/>
    <property type="project" value="TreeGrafter"/>
</dbReference>
<feature type="region of interest" description="Disordered" evidence="3">
    <location>
        <begin position="182"/>
        <end position="202"/>
    </location>
</feature>
<dbReference type="InterPro" id="IPR027417">
    <property type="entry name" value="P-loop_NTPase"/>
</dbReference>
<feature type="compositionally biased region" description="Basic and acidic residues" evidence="3">
    <location>
        <begin position="336"/>
        <end position="346"/>
    </location>
</feature>
<dbReference type="EMBL" id="MCGE01000005">
    <property type="protein sequence ID" value="ORZ21135.1"/>
    <property type="molecule type" value="Genomic_DNA"/>
</dbReference>
<feature type="compositionally biased region" description="Polar residues" evidence="3">
    <location>
        <begin position="881"/>
        <end position="901"/>
    </location>
</feature>
<dbReference type="GO" id="GO:0005737">
    <property type="term" value="C:cytoplasm"/>
    <property type="evidence" value="ECO:0007669"/>
    <property type="project" value="TreeGrafter"/>
</dbReference>
<feature type="compositionally biased region" description="Polar residues" evidence="3">
    <location>
        <begin position="323"/>
        <end position="334"/>
    </location>
</feature>
<keyword evidence="4" id="KW-0472">Membrane</keyword>
<dbReference type="InterPro" id="IPR029787">
    <property type="entry name" value="Nucleotide_cyclase"/>
</dbReference>
<feature type="compositionally biased region" description="Low complexity" evidence="3">
    <location>
        <begin position="902"/>
        <end position="917"/>
    </location>
</feature>
<evidence type="ECO:0000256" key="1">
    <source>
        <dbReference type="ARBA" id="ARBA00022741"/>
    </source>
</evidence>
<keyword evidence="1" id="KW-0547">Nucleotide-binding</keyword>
<dbReference type="GO" id="GO:0005524">
    <property type="term" value="F:ATP binding"/>
    <property type="evidence" value="ECO:0007669"/>
    <property type="project" value="UniProtKB-KW"/>
</dbReference>
<dbReference type="PANTHER" id="PTHR16305">
    <property type="entry name" value="TESTICULAR SOLUBLE ADENYLYL CYCLASE"/>
    <property type="match status" value="1"/>
</dbReference>
<dbReference type="GO" id="GO:0009190">
    <property type="term" value="P:cyclic nucleotide biosynthetic process"/>
    <property type="evidence" value="ECO:0007669"/>
    <property type="project" value="InterPro"/>
</dbReference>
<evidence type="ECO:0000256" key="4">
    <source>
        <dbReference type="SAM" id="Phobius"/>
    </source>
</evidence>
<feature type="domain" description="Guanylate cyclase" evidence="5">
    <location>
        <begin position="33"/>
        <end position="92"/>
    </location>
</feature>